<protein>
    <submittedName>
        <fullName evidence="4">Methyltransferase domain-containing protein</fullName>
    </submittedName>
</protein>
<dbReference type="Pfam" id="PF13489">
    <property type="entry name" value="Methyltransf_23"/>
    <property type="match status" value="1"/>
</dbReference>
<comment type="caution">
    <text evidence="4">The sequence shown here is derived from an EMBL/GenBank/DDBJ whole genome shotgun (WGS) entry which is preliminary data.</text>
</comment>
<sequence length="321" mass="34928">MSDDRLRAARRLDLGLALAEEGDIPAAVEALTAACDLAPAWPEAQFALAGLLERLPDRAEAERRYNAYLALEPDDRMGAQIRLSLLGAAPVPDRLPAAYVEALFDQEAHRFDTKMRDRLAYRGPEVIAESLAEIAPHMPDGARVLDLGCGTGLTGQPLRLLAGSLEGIDLSSKMLVQAAATGLYDTVRQADILTDGWSDNAAHFHLIAAGDVLNYIGDLGPVMQRAAEFLEPGGYFVFTVEAGTDTDIELGEGHRYRHSAERLRPWIAAALLDVVSVNQCVLREEKRRPVNGLVWTLRKPVLDTDMMDVGRAVRGGARDPL</sequence>
<dbReference type="AlphaFoldDB" id="A0A7Y0DYP2"/>
<evidence type="ECO:0000256" key="3">
    <source>
        <dbReference type="ARBA" id="ARBA00022691"/>
    </source>
</evidence>
<accession>A0A7Y0DYP2</accession>
<dbReference type="Gene3D" id="1.25.40.10">
    <property type="entry name" value="Tetratricopeptide repeat domain"/>
    <property type="match status" value="1"/>
</dbReference>
<keyword evidence="5" id="KW-1185">Reference proteome</keyword>
<dbReference type="PANTHER" id="PTHR43464:SF19">
    <property type="entry name" value="UBIQUINONE BIOSYNTHESIS O-METHYLTRANSFERASE, MITOCHONDRIAL"/>
    <property type="match status" value="1"/>
</dbReference>
<keyword evidence="2 4" id="KW-0808">Transferase</keyword>
<dbReference type="EMBL" id="JABBNT010000001">
    <property type="protein sequence ID" value="NMM43231.1"/>
    <property type="molecule type" value="Genomic_DNA"/>
</dbReference>
<evidence type="ECO:0000256" key="1">
    <source>
        <dbReference type="ARBA" id="ARBA00022603"/>
    </source>
</evidence>
<keyword evidence="3" id="KW-0949">S-adenosyl-L-methionine</keyword>
<proteinExistence type="predicted"/>
<dbReference type="Gene3D" id="3.40.50.150">
    <property type="entry name" value="Vaccinia Virus protein VP39"/>
    <property type="match status" value="1"/>
</dbReference>
<evidence type="ECO:0000313" key="4">
    <source>
        <dbReference type="EMBL" id="NMM43231.1"/>
    </source>
</evidence>
<dbReference type="SUPFAM" id="SSF53335">
    <property type="entry name" value="S-adenosyl-L-methionine-dependent methyltransferases"/>
    <property type="match status" value="1"/>
</dbReference>
<organism evidence="4 5">
    <name type="scientific">Pacificispira spongiicola</name>
    <dbReference type="NCBI Taxonomy" id="2729598"/>
    <lineage>
        <taxon>Bacteria</taxon>
        <taxon>Pseudomonadati</taxon>
        <taxon>Pseudomonadota</taxon>
        <taxon>Alphaproteobacteria</taxon>
        <taxon>Rhodospirillales</taxon>
        <taxon>Rhodospirillaceae</taxon>
        <taxon>Pacificispira</taxon>
    </lineage>
</organism>
<reference evidence="4 5" key="1">
    <citation type="submission" date="2020-04" db="EMBL/GenBank/DDBJ databases">
        <title>Rhodospirillaceae bacterium KN72 isolated from deep sea.</title>
        <authorList>
            <person name="Zhang D.-C."/>
        </authorList>
    </citation>
    <scope>NUCLEOTIDE SEQUENCE [LARGE SCALE GENOMIC DNA]</scope>
    <source>
        <strain evidence="4 5">KN72</strain>
    </source>
</reference>
<dbReference type="Proteomes" id="UP000539372">
    <property type="component" value="Unassembled WGS sequence"/>
</dbReference>
<dbReference type="GO" id="GO:0008168">
    <property type="term" value="F:methyltransferase activity"/>
    <property type="evidence" value="ECO:0007669"/>
    <property type="project" value="UniProtKB-KW"/>
</dbReference>
<dbReference type="SUPFAM" id="SSF48452">
    <property type="entry name" value="TPR-like"/>
    <property type="match status" value="1"/>
</dbReference>
<dbReference type="PANTHER" id="PTHR43464">
    <property type="entry name" value="METHYLTRANSFERASE"/>
    <property type="match status" value="1"/>
</dbReference>
<dbReference type="GO" id="GO:0032259">
    <property type="term" value="P:methylation"/>
    <property type="evidence" value="ECO:0007669"/>
    <property type="project" value="UniProtKB-KW"/>
</dbReference>
<gene>
    <name evidence="4" type="ORF">HH303_01995</name>
</gene>
<evidence type="ECO:0000256" key="2">
    <source>
        <dbReference type="ARBA" id="ARBA00022679"/>
    </source>
</evidence>
<dbReference type="CDD" id="cd02440">
    <property type="entry name" value="AdoMet_MTases"/>
    <property type="match status" value="1"/>
</dbReference>
<dbReference type="InterPro" id="IPR029063">
    <property type="entry name" value="SAM-dependent_MTases_sf"/>
</dbReference>
<keyword evidence="1 4" id="KW-0489">Methyltransferase</keyword>
<name>A0A7Y0DYP2_9PROT</name>
<dbReference type="InterPro" id="IPR011990">
    <property type="entry name" value="TPR-like_helical_dom_sf"/>
</dbReference>
<dbReference type="RefSeq" id="WP_169623524.1">
    <property type="nucleotide sequence ID" value="NZ_JABBNT010000001.1"/>
</dbReference>
<evidence type="ECO:0000313" key="5">
    <source>
        <dbReference type="Proteomes" id="UP000539372"/>
    </source>
</evidence>